<feature type="transmembrane region" description="Helical" evidence="6">
    <location>
        <begin position="367"/>
        <end position="388"/>
    </location>
</feature>
<feature type="region of interest" description="Disordered" evidence="5">
    <location>
        <begin position="399"/>
        <end position="436"/>
    </location>
</feature>
<comment type="caution">
    <text evidence="8">The sequence shown here is derived from an EMBL/GenBank/DDBJ whole genome shotgun (WGS) entry which is preliminary data.</text>
</comment>
<evidence type="ECO:0000256" key="1">
    <source>
        <dbReference type="ARBA" id="ARBA00004651"/>
    </source>
</evidence>
<dbReference type="PANTHER" id="PTHR23542">
    <property type="match status" value="1"/>
</dbReference>
<gene>
    <name evidence="8" type="ORF">HMPREF9241_00212</name>
</gene>
<feature type="transmembrane region" description="Helical" evidence="6">
    <location>
        <begin position="244"/>
        <end position="268"/>
    </location>
</feature>
<feature type="transmembrane region" description="Helical" evidence="6">
    <location>
        <begin position="21"/>
        <end position="39"/>
    </location>
</feature>
<reference evidence="8 9" key="1">
    <citation type="submission" date="2012-07" db="EMBL/GenBank/DDBJ databases">
        <title>The Genome Sequence of Actinomyces turicensis ACS-279-V-COL4.</title>
        <authorList>
            <consortium name="The Broad Institute Genome Sequencing Platform"/>
            <person name="Earl A."/>
            <person name="Ward D."/>
            <person name="Feldgarden M."/>
            <person name="Gevers D."/>
            <person name="Saerens B."/>
            <person name="Vaneechoutte M."/>
            <person name="Walker B."/>
            <person name="Young S.K."/>
            <person name="Zeng Q."/>
            <person name="Gargeya S."/>
            <person name="Fitzgerald M."/>
            <person name="Haas B."/>
            <person name="Abouelleil A."/>
            <person name="Alvarado L."/>
            <person name="Arachchi H.M."/>
            <person name="Berlin A."/>
            <person name="Chapman S.B."/>
            <person name="Goldberg J."/>
            <person name="Griggs A."/>
            <person name="Gujja S."/>
            <person name="Hansen M."/>
            <person name="Howarth C."/>
            <person name="Imamovic A."/>
            <person name="Larimer J."/>
            <person name="McCowen C."/>
            <person name="Montmayeur A."/>
            <person name="Murphy C."/>
            <person name="Neiman D."/>
            <person name="Pearson M."/>
            <person name="Priest M."/>
            <person name="Roberts A."/>
            <person name="Saif S."/>
            <person name="Shea T."/>
            <person name="Sisk P."/>
            <person name="Sykes S."/>
            <person name="Wortman J."/>
            <person name="Nusbaum C."/>
            <person name="Birren B."/>
        </authorList>
    </citation>
    <scope>NUCLEOTIDE SEQUENCE [LARGE SCALE GENOMIC DNA]</scope>
    <source>
        <strain evidence="8 9">ACS-279-V-Col4</strain>
    </source>
</reference>
<feature type="transmembrane region" description="Helical" evidence="6">
    <location>
        <begin position="210"/>
        <end position="232"/>
    </location>
</feature>
<comment type="subcellular location">
    <subcellularLocation>
        <location evidence="1">Cell membrane</location>
        <topology evidence="1">Multi-pass membrane protein</topology>
    </subcellularLocation>
</comment>
<dbReference type="SUPFAM" id="SSF103473">
    <property type="entry name" value="MFS general substrate transporter"/>
    <property type="match status" value="1"/>
</dbReference>
<feature type="domain" description="Major facilitator superfamily (MFS) profile" evidence="7">
    <location>
        <begin position="215"/>
        <end position="436"/>
    </location>
</feature>
<proteinExistence type="predicted"/>
<sequence length="436" mass="45682">MFKSYAEVLRLNSAWKFSISGLILRLPMSMIGISIILLIKATYGNYSLAGLVSAVNIIATALAAPTLSRLVDQYGQTKIMVPSLIISVASVSGMLAVALLHAYPGLVCLFAALAGATWGSPSALVRSRWAKTVQRPRQLTTAYAYESAMDEVVYTLGPVLSTVLGTVFHPALGIILIVVFVLIGGIGFFSQRATEPEPSPRPTGHRRSSVIRTPAVIVLALTYVGAGMMFGANDVAVVDFADALGYPAMSGVLLALFSLGSMFAALVYGSRTWQAPMWKLYAIGVFALAIGSSMYLLAHSLPVMAVIMLIAGVACAPTMTNVNMIVARVVPSESLTEGLTWMSTSLNLGLSIGSALAGPAIDTRGSYGGYLFMVVAAWLMVLLMLAGLKIVRNATSGATSTAEVAPVPDESNTPSASGHATQEQDADGQQIGHNGS</sequence>
<dbReference type="InterPro" id="IPR036259">
    <property type="entry name" value="MFS_trans_sf"/>
</dbReference>
<dbReference type="RefSeq" id="WP_006680418.1">
    <property type="nucleotide sequence ID" value="NZ_JH815208.1"/>
</dbReference>
<feature type="transmembrane region" description="Helical" evidence="6">
    <location>
        <begin position="79"/>
        <end position="103"/>
    </location>
</feature>
<dbReference type="InterPro" id="IPR011701">
    <property type="entry name" value="MFS"/>
</dbReference>
<evidence type="ECO:0000256" key="5">
    <source>
        <dbReference type="SAM" id="MobiDB-lite"/>
    </source>
</evidence>
<evidence type="ECO:0000256" key="6">
    <source>
        <dbReference type="SAM" id="Phobius"/>
    </source>
</evidence>
<dbReference type="Pfam" id="PF07690">
    <property type="entry name" value="MFS_1"/>
    <property type="match status" value="1"/>
</dbReference>
<keyword evidence="3 6" id="KW-1133">Transmembrane helix</keyword>
<dbReference type="PATRIC" id="fig|883077.3.peg.207"/>
<dbReference type="GO" id="GO:0005886">
    <property type="term" value="C:plasma membrane"/>
    <property type="evidence" value="ECO:0007669"/>
    <property type="project" value="UniProtKB-SubCell"/>
</dbReference>
<dbReference type="AlphaFoldDB" id="K0YXB7"/>
<evidence type="ECO:0000313" key="8">
    <source>
        <dbReference type="EMBL" id="EJZ88351.1"/>
    </source>
</evidence>
<dbReference type="InterPro" id="IPR020846">
    <property type="entry name" value="MFS_dom"/>
</dbReference>
<dbReference type="STRING" id="883077.HMPREF9241_00212"/>
<protein>
    <recommendedName>
        <fullName evidence="7">Major facilitator superfamily (MFS) profile domain-containing protein</fullName>
    </recommendedName>
</protein>
<dbReference type="PROSITE" id="PS50850">
    <property type="entry name" value="MFS"/>
    <property type="match status" value="1"/>
</dbReference>
<organism evidence="8 9">
    <name type="scientific">Schaalia turicensis ACS-279-V-Col4</name>
    <dbReference type="NCBI Taxonomy" id="883077"/>
    <lineage>
        <taxon>Bacteria</taxon>
        <taxon>Bacillati</taxon>
        <taxon>Actinomycetota</taxon>
        <taxon>Actinomycetes</taxon>
        <taxon>Actinomycetales</taxon>
        <taxon>Actinomycetaceae</taxon>
        <taxon>Schaalia</taxon>
    </lineage>
</organism>
<dbReference type="EMBL" id="AGWQ01000002">
    <property type="protein sequence ID" value="EJZ88351.1"/>
    <property type="molecule type" value="Genomic_DNA"/>
</dbReference>
<feature type="transmembrane region" description="Helical" evidence="6">
    <location>
        <begin position="339"/>
        <end position="361"/>
    </location>
</feature>
<dbReference type="GO" id="GO:0022857">
    <property type="term" value="F:transmembrane transporter activity"/>
    <property type="evidence" value="ECO:0007669"/>
    <property type="project" value="InterPro"/>
</dbReference>
<dbReference type="Gene3D" id="1.20.1250.20">
    <property type="entry name" value="MFS general substrate transporter like domains"/>
    <property type="match status" value="1"/>
</dbReference>
<evidence type="ECO:0000313" key="9">
    <source>
        <dbReference type="Proteomes" id="UP000003994"/>
    </source>
</evidence>
<feature type="transmembrane region" description="Helical" evidence="6">
    <location>
        <begin position="45"/>
        <end position="67"/>
    </location>
</feature>
<dbReference type="HOGENOM" id="CLU_033532_0_1_11"/>
<evidence type="ECO:0000256" key="4">
    <source>
        <dbReference type="ARBA" id="ARBA00023136"/>
    </source>
</evidence>
<keyword evidence="9" id="KW-1185">Reference proteome</keyword>
<feature type="compositionally biased region" description="Polar residues" evidence="5">
    <location>
        <begin position="410"/>
        <end position="423"/>
    </location>
</feature>
<feature type="transmembrane region" description="Helical" evidence="6">
    <location>
        <begin position="304"/>
        <end position="327"/>
    </location>
</feature>
<keyword evidence="2 6" id="KW-0812">Transmembrane</keyword>
<accession>K0YXB7</accession>
<feature type="transmembrane region" description="Helical" evidence="6">
    <location>
        <begin position="280"/>
        <end position="298"/>
    </location>
</feature>
<feature type="transmembrane region" description="Helical" evidence="6">
    <location>
        <begin position="167"/>
        <end position="189"/>
    </location>
</feature>
<evidence type="ECO:0000256" key="3">
    <source>
        <dbReference type="ARBA" id="ARBA00022989"/>
    </source>
</evidence>
<dbReference type="PANTHER" id="PTHR23542:SF1">
    <property type="entry name" value="MAJOR FACILITATOR SUPERFAMILY (MFS) PROFILE DOMAIN-CONTAINING PROTEIN"/>
    <property type="match status" value="1"/>
</dbReference>
<dbReference type="Proteomes" id="UP000003994">
    <property type="component" value="Unassembled WGS sequence"/>
</dbReference>
<evidence type="ECO:0000256" key="2">
    <source>
        <dbReference type="ARBA" id="ARBA00022692"/>
    </source>
</evidence>
<name>K0YXB7_9ACTO</name>
<evidence type="ECO:0000259" key="7">
    <source>
        <dbReference type="PROSITE" id="PS50850"/>
    </source>
</evidence>
<dbReference type="eggNOG" id="COG2814">
    <property type="taxonomic scope" value="Bacteria"/>
</dbReference>
<keyword evidence="4 6" id="KW-0472">Membrane</keyword>